<evidence type="ECO:0000313" key="4">
    <source>
        <dbReference type="Proteomes" id="UP000003075"/>
    </source>
</evidence>
<dbReference type="Pfam" id="PF12850">
    <property type="entry name" value="Metallophos_2"/>
    <property type="match status" value="1"/>
</dbReference>
<dbReference type="GeneID" id="75064929"/>
<evidence type="ECO:0000256" key="1">
    <source>
        <dbReference type="ARBA" id="ARBA00008950"/>
    </source>
</evidence>
<organism evidence="3 4">
    <name type="scientific">Oenococcus oeni AWRIB429</name>
    <dbReference type="NCBI Taxonomy" id="655225"/>
    <lineage>
        <taxon>Bacteria</taxon>
        <taxon>Bacillati</taxon>
        <taxon>Bacillota</taxon>
        <taxon>Bacilli</taxon>
        <taxon>Lactobacillales</taxon>
        <taxon>Lactobacillaceae</taxon>
        <taxon>Oenococcus</taxon>
    </lineage>
</organism>
<dbReference type="SUPFAM" id="SSF56300">
    <property type="entry name" value="Metallo-dependent phosphatases"/>
    <property type="match status" value="1"/>
</dbReference>
<evidence type="ECO:0000259" key="2">
    <source>
        <dbReference type="Pfam" id="PF12850"/>
    </source>
</evidence>
<dbReference type="EMBL" id="ACSE01000001">
    <property type="protein sequence ID" value="EFD89434.1"/>
    <property type="molecule type" value="Genomic_DNA"/>
</dbReference>
<dbReference type="PATRIC" id="fig|203123.7.peg.108"/>
<evidence type="ECO:0000313" key="3">
    <source>
        <dbReference type="EMBL" id="EFD89434.1"/>
    </source>
</evidence>
<protein>
    <recommendedName>
        <fullName evidence="2">Calcineurin-like phosphoesterase domain-containing protein</fullName>
    </recommendedName>
</protein>
<gene>
    <name evidence="3" type="ORF">AWRIB429_0082</name>
</gene>
<dbReference type="RefSeq" id="WP_002818015.1">
    <property type="nucleotide sequence ID" value="NZ_ACSE01000001.1"/>
</dbReference>
<dbReference type="SMR" id="D3L6V2"/>
<comment type="caution">
    <text evidence="3">The sequence shown here is derived from an EMBL/GenBank/DDBJ whole genome shotgun (WGS) entry which is preliminary data.</text>
</comment>
<dbReference type="Proteomes" id="UP000003075">
    <property type="component" value="Unassembled WGS sequence"/>
</dbReference>
<feature type="domain" description="Calcineurin-like phosphoesterase" evidence="2">
    <location>
        <begin position="4"/>
        <end position="158"/>
    </location>
</feature>
<dbReference type="DNASU" id="4415762"/>
<name>D3L6V2_OENOE</name>
<sequence length="226" mass="26319">MQPDLLVFGGDLISGPIPLETLDLIYDLKSKYRTASVLGNNDQDIIDSYENKKLSLSNKAQEQIKWVTRLLNEKQILDLKDMPININVGKYFFCHAIADDNRTIFTQKTRISNIKQLFLEVISPFIICGHTHLQFKLKIGSQQIINAGSVGMPFSDKKGAQWLWIENNNFQFRRTLFDEDIAIKNMKNSDFPFVNQFIEEYVKNTVKVRTGYKILRRLEENNRLRK</sequence>
<dbReference type="InterPro" id="IPR024654">
    <property type="entry name" value="Calcineurin-like_PHP_lpxH"/>
</dbReference>
<dbReference type="AlphaFoldDB" id="D3L6V2"/>
<comment type="similarity">
    <text evidence="1">Belongs to the metallophosphoesterase superfamily. YfcE family.</text>
</comment>
<dbReference type="InterPro" id="IPR029052">
    <property type="entry name" value="Metallo-depent_PP-like"/>
</dbReference>
<proteinExistence type="inferred from homology"/>
<reference evidence="3 4" key="1">
    <citation type="journal article" date="2010" name="Appl. Microbiol. Biotechnol.">
        <title>Genotypic diversity in Oenococcus oeni by high-density microarray comparative genome hybridization and whole genome sequencing.</title>
        <authorList>
            <person name="Borneman A.R."/>
            <person name="Bartowsky E.J."/>
            <person name="McCarthy J."/>
            <person name="Chambers P.J."/>
        </authorList>
    </citation>
    <scope>NUCLEOTIDE SEQUENCE [LARGE SCALE GENOMIC DNA]</scope>
    <source>
        <strain evidence="3 4">AWRIB429</strain>
    </source>
</reference>
<dbReference type="OrthoDB" id="9813918at2"/>
<accession>D3L6V2</accession>
<dbReference type="Gene3D" id="3.60.21.10">
    <property type="match status" value="1"/>
</dbReference>